<evidence type="ECO:0000313" key="2">
    <source>
        <dbReference type="Proteomes" id="UP000033572"/>
    </source>
</evidence>
<protein>
    <recommendedName>
        <fullName evidence="3">DUF2384 domain-containing protein</fullName>
    </recommendedName>
</protein>
<dbReference type="PATRIC" id="fig|104336.4.peg.1717"/>
<evidence type="ECO:0000313" key="1">
    <source>
        <dbReference type="EMBL" id="KJL21776.1"/>
    </source>
</evidence>
<organism evidence="1 2">
    <name type="scientific">Microbacterium foliorum</name>
    <dbReference type="NCBI Taxonomy" id="104336"/>
    <lineage>
        <taxon>Bacteria</taxon>
        <taxon>Bacillati</taxon>
        <taxon>Actinomycetota</taxon>
        <taxon>Actinomycetes</taxon>
        <taxon>Micrococcales</taxon>
        <taxon>Microbacteriaceae</taxon>
        <taxon>Microbacterium</taxon>
    </lineage>
</organism>
<proteinExistence type="predicted"/>
<name>A0A0F0KRC9_9MICO</name>
<sequence length="124" mass="13977">MTGDAQSNPWAEIVGPCYTVTSMARTLGWTENEVVEAGDQLRLLMLRTDDDVLLFPAYQLHDGKIVEGLQDILLVLQTGTAGRWTWAQWLNVPLPDHDPPRNIQLLIDGRLDEAIREAEHDAWS</sequence>
<dbReference type="Proteomes" id="UP000033572">
    <property type="component" value="Unassembled WGS sequence"/>
</dbReference>
<keyword evidence="2" id="KW-1185">Reference proteome</keyword>
<reference evidence="1 2" key="1">
    <citation type="submission" date="2015-02" db="EMBL/GenBank/DDBJ databases">
        <title>Draft genome sequences of ten Microbacterium spp. with emphasis on heavy metal contaminated environments.</title>
        <authorList>
            <person name="Corretto E."/>
        </authorList>
    </citation>
    <scope>NUCLEOTIDE SEQUENCE [LARGE SCALE GENOMIC DNA]</scope>
    <source>
        <strain evidence="1 2">DSM 12966</strain>
    </source>
</reference>
<dbReference type="RefSeq" id="WP_052677706.1">
    <property type="nucleotide sequence ID" value="NZ_CP031425.1"/>
</dbReference>
<dbReference type="KEGG" id="mfol:DXT68_00210"/>
<accession>A0A0F0KRC9</accession>
<gene>
    <name evidence="1" type="ORF">RN50_01677</name>
</gene>
<evidence type="ECO:0008006" key="3">
    <source>
        <dbReference type="Google" id="ProtNLM"/>
    </source>
</evidence>
<dbReference type="EMBL" id="JYIU01000040">
    <property type="protein sequence ID" value="KJL21776.1"/>
    <property type="molecule type" value="Genomic_DNA"/>
</dbReference>
<dbReference type="AlphaFoldDB" id="A0A0F0KRC9"/>
<dbReference type="GeneID" id="94442809"/>
<comment type="caution">
    <text evidence="1">The sequence shown here is derived from an EMBL/GenBank/DDBJ whole genome shotgun (WGS) entry which is preliminary data.</text>
</comment>